<feature type="transmembrane region" description="Helical" evidence="2">
    <location>
        <begin position="183"/>
        <end position="206"/>
    </location>
</feature>
<feature type="transmembrane region" description="Helical" evidence="2">
    <location>
        <begin position="98"/>
        <end position="119"/>
    </location>
</feature>
<proteinExistence type="predicted"/>
<organism evidence="3 4">
    <name type="scientific">Astyanax mexicanus</name>
    <name type="common">Blind cave fish</name>
    <name type="synonym">Astyanax fasciatus mexicanus</name>
    <dbReference type="NCBI Taxonomy" id="7994"/>
    <lineage>
        <taxon>Eukaryota</taxon>
        <taxon>Metazoa</taxon>
        <taxon>Chordata</taxon>
        <taxon>Craniata</taxon>
        <taxon>Vertebrata</taxon>
        <taxon>Euteleostomi</taxon>
        <taxon>Actinopterygii</taxon>
        <taxon>Neopterygii</taxon>
        <taxon>Teleostei</taxon>
        <taxon>Ostariophysi</taxon>
        <taxon>Characiformes</taxon>
        <taxon>Characoidei</taxon>
        <taxon>Acestrorhamphidae</taxon>
        <taxon>Acestrorhamphinae</taxon>
        <taxon>Astyanax</taxon>
    </lineage>
</organism>
<name>A0A8T2M659_ASTMX</name>
<feature type="compositionally biased region" description="Low complexity" evidence="1">
    <location>
        <begin position="30"/>
        <end position="45"/>
    </location>
</feature>
<reference evidence="3 4" key="1">
    <citation type="submission" date="2021-07" db="EMBL/GenBank/DDBJ databases">
        <authorList>
            <person name="Imarazene B."/>
            <person name="Zahm M."/>
            <person name="Klopp C."/>
            <person name="Cabau C."/>
            <person name="Beille S."/>
            <person name="Jouanno E."/>
            <person name="Castinel A."/>
            <person name="Lluch J."/>
            <person name="Gil L."/>
            <person name="Kuchtly C."/>
            <person name="Lopez Roques C."/>
            <person name="Donnadieu C."/>
            <person name="Parrinello H."/>
            <person name="Journot L."/>
            <person name="Du K."/>
            <person name="Schartl M."/>
            <person name="Retaux S."/>
            <person name="Guiguen Y."/>
        </authorList>
    </citation>
    <scope>NUCLEOTIDE SEQUENCE [LARGE SCALE GENOMIC DNA]</scope>
    <source>
        <strain evidence="3">Pach_M1</strain>
        <tissue evidence="3">Testis</tissue>
    </source>
</reference>
<feature type="region of interest" description="Disordered" evidence="1">
    <location>
        <begin position="30"/>
        <end position="49"/>
    </location>
</feature>
<dbReference type="KEGG" id="amex:103027108"/>
<accession>A0A8T2M659</accession>
<dbReference type="AlphaFoldDB" id="A0A8T2M659"/>
<sequence>MFSVAAWGKNQGFPAEQNETIVWHPRAPTARAPTARTPTERSPTAGEPTGGITVVVDTARWRYQKQSRKTIGVIQMIYGVVFLGFGIGFLVFAPAALYIGFLIFNCLSHFLAGCLSIASPLNNSNPFFGCQHLYSVKNSAWANVISVVATTILIVLLLFDFIMDFGYECSGLWDYDCIEAKHRIHVLTGFLTVFTFFACFSSVMFLGNRLKGYCPEATGSVVSMPPTQSADSSMPTAFQDPAGHQESVVSVPPTQSAHASAPTAFQDYTDQRNSCYSDYGTTAMDVHNTCSDDPPSYDECVQTDWQ</sequence>
<dbReference type="EMBL" id="JAICCE010000005">
    <property type="protein sequence ID" value="KAG9277432.1"/>
    <property type="molecule type" value="Genomic_DNA"/>
</dbReference>
<evidence type="ECO:0000313" key="4">
    <source>
        <dbReference type="Proteomes" id="UP000752171"/>
    </source>
</evidence>
<evidence type="ECO:0000313" key="3">
    <source>
        <dbReference type="EMBL" id="KAG9277432.1"/>
    </source>
</evidence>
<dbReference type="Proteomes" id="UP000752171">
    <property type="component" value="Unassembled WGS sequence"/>
</dbReference>
<evidence type="ECO:0000256" key="2">
    <source>
        <dbReference type="SAM" id="Phobius"/>
    </source>
</evidence>
<keyword evidence="2" id="KW-1133">Transmembrane helix</keyword>
<feature type="transmembrane region" description="Helical" evidence="2">
    <location>
        <begin position="70"/>
        <end position="92"/>
    </location>
</feature>
<keyword evidence="2" id="KW-0812">Transmembrane</keyword>
<comment type="caution">
    <text evidence="3">The sequence shown here is derived from an EMBL/GenBank/DDBJ whole genome shotgun (WGS) entry which is preliminary data.</text>
</comment>
<evidence type="ECO:0000256" key="1">
    <source>
        <dbReference type="SAM" id="MobiDB-lite"/>
    </source>
</evidence>
<keyword evidence="2" id="KW-0472">Membrane</keyword>
<protein>
    <submittedName>
        <fullName evidence="3">Uncharacterized protein</fullName>
    </submittedName>
</protein>
<feature type="transmembrane region" description="Helical" evidence="2">
    <location>
        <begin position="140"/>
        <end position="163"/>
    </location>
</feature>
<gene>
    <name evidence="3" type="ORF">AMEX_G7438</name>
</gene>